<dbReference type="GO" id="GO:0060291">
    <property type="term" value="P:long-term synaptic potentiation"/>
    <property type="evidence" value="ECO:0007669"/>
    <property type="project" value="TreeGrafter"/>
</dbReference>
<evidence type="ECO:0000256" key="6">
    <source>
        <dbReference type="ARBA" id="ARBA00022989"/>
    </source>
</evidence>
<accession>A0A3B3Z8Y6</accession>
<comment type="similarity">
    <text evidence="2">Belongs to the Ca(2+):cation antiporter (CaCA) (TC 2.A.19) family. SLC24A subfamily.</text>
</comment>
<dbReference type="GO" id="GO:0005886">
    <property type="term" value="C:plasma membrane"/>
    <property type="evidence" value="ECO:0007669"/>
    <property type="project" value="TreeGrafter"/>
</dbReference>
<evidence type="ECO:0000256" key="9">
    <source>
        <dbReference type="SAM" id="Phobius"/>
    </source>
</evidence>
<dbReference type="InterPro" id="IPR004481">
    <property type="entry name" value="K/Na/Ca-exchanger"/>
</dbReference>
<dbReference type="GO" id="GO:0006874">
    <property type="term" value="P:intracellular calcium ion homeostasis"/>
    <property type="evidence" value="ECO:0007669"/>
    <property type="project" value="TreeGrafter"/>
</dbReference>
<dbReference type="Proteomes" id="UP000261520">
    <property type="component" value="Unplaced"/>
</dbReference>
<keyword evidence="6 9" id="KW-1133">Transmembrane helix</keyword>
<dbReference type="PANTHER" id="PTHR10846">
    <property type="entry name" value="SODIUM/POTASSIUM/CALCIUM EXCHANGER"/>
    <property type="match status" value="1"/>
</dbReference>
<evidence type="ECO:0000256" key="1">
    <source>
        <dbReference type="ARBA" id="ARBA00004141"/>
    </source>
</evidence>
<comment type="catalytic activity">
    <reaction evidence="8">
        <text>Ca(2+)(out) + K(+)(out) + 4 Na(+)(in) = Ca(2+)(in) + K(+)(in) + 4 Na(+)(out)</text>
        <dbReference type="Rhea" id="RHEA:69967"/>
        <dbReference type="ChEBI" id="CHEBI:29101"/>
        <dbReference type="ChEBI" id="CHEBI:29103"/>
        <dbReference type="ChEBI" id="CHEBI:29108"/>
    </reaction>
</comment>
<reference evidence="11" key="2">
    <citation type="submission" date="2025-09" db="UniProtKB">
        <authorList>
            <consortium name="Ensembl"/>
        </authorList>
    </citation>
    <scope>IDENTIFICATION</scope>
</reference>
<evidence type="ECO:0000256" key="7">
    <source>
        <dbReference type="ARBA" id="ARBA00023136"/>
    </source>
</evidence>
<dbReference type="InterPro" id="IPR004837">
    <property type="entry name" value="NaCa_Exmemb"/>
</dbReference>
<keyword evidence="4" id="KW-0406">Ion transport</keyword>
<protein>
    <recommendedName>
        <fullName evidence="10">Sodium/calcium exchanger membrane region domain-containing protein</fullName>
    </recommendedName>
</protein>
<comment type="subcellular location">
    <subcellularLocation>
        <location evidence="1">Membrane</location>
        <topology evidence="1">Multi-pass membrane protein</topology>
    </subcellularLocation>
</comment>
<evidence type="ECO:0000256" key="5">
    <source>
        <dbReference type="ARBA" id="ARBA00022692"/>
    </source>
</evidence>
<evidence type="ECO:0000256" key="3">
    <source>
        <dbReference type="ARBA" id="ARBA00022449"/>
    </source>
</evidence>
<dbReference type="InterPro" id="IPR044880">
    <property type="entry name" value="NCX_ion-bd_dom_sf"/>
</dbReference>
<dbReference type="GO" id="GO:0060292">
    <property type="term" value="P:long-term synaptic depression"/>
    <property type="evidence" value="ECO:0007669"/>
    <property type="project" value="TreeGrafter"/>
</dbReference>
<dbReference type="Pfam" id="PF01699">
    <property type="entry name" value="Na_Ca_ex"/>
    <property type="match status" value="1"/>
</dbReference>
<dbReference type="AlphaFoldDB" id="A0A3B3Z8Y6"/>
<keyword evidence="5 9" id="KW-0812">Transmembrane</keyword>
<evidence type="ECO:0000313" key="12">
    <source>
        <dbReference type="Proteomes" id="UP000261520"/>
    </source>
</evidence>
<reference evidence="11" key="1">
    <citation type="submission" date="2025-08" db="UniProtKB">
        <authorList>
            <consortium name="Ensembl"/>
        </authorList>
    </citation>
    <scope>IDENTIFICATION</scope>
</reference>
<dbReference type="GO" id="GO:0005262">
    <property type="term" value="F:calcium channel activity"/>
    <property type="evidence" value="ECO:0007669"/>
    <property type="project" value="TreeGrafter"/>
</dbReference>
<evidence type="ECO:0000259" key="10">
    <source>
        <dbReference type="Pfam" id="PF01699"/>
    </source>
</evidence>
<feature type="transmembrane region" description="Helical" evidence="9">
    <location>
        <begin position="59"/>
        <end position="80"/>
    </location>
</feature>
<keyword evidence="4" id="KW-0109">Calcium transport</keyword>
<feature type="domain" description="Sodium/calcium exchanger membrane region" evidence="10">
    <location>
        <begin position="1"/>
        <end position="78"/>
    </location>
</feature>
<keyword evidence="4" id="KW-0813">Transport</keyword>
<sequence>MFVALAIVYDEFFVVALEVITEKLGIFDDVARATFMAVGRSAPELFTSLIGVFITHPNIGIGTIVGSAVFNILCVIGMFYRVVV</sequence>
<evidence type="ECO:0000256" key="4">
    <source>
        <dbReference type="ARBA" id="ARBA00022568"/>
    </source>
</evidence>
<evidence type="ECO:0000256" key="8">
    <source>
        <dbReference type="ARBA" id="ARBA00033627"/>
    </source>
</evidence>
<dbReference type="GO" id="GO:0008273">
    <property type="term" value="F:calcium, potassium:sodium antiporter activity"/>
    <property type="evidence" value="ECO:0007669"/>
    <property type="project" value="TreeGrafter"/>
</dbReference>
<keyword evidence="3" id="KW-0050">Antiport</keyword>
<keyword evidence="4" id="KW-0106">Calcium</keyword>
<dbReference type="Gene3D" id="1.20.1420.30">
    <property type="entry name" value="NCX, central ion-binding region"/>
    <property type="match status" value="1"/>
</dbReference>
<proteinExistence type="inferred from homology"/>
<keyword evidence="7 9" id="KW-0472">Membrane</keyword>
<evidence type="ECO:0000313" key="11">
    <source>
        <dbReference type="Ensembl" id="ENSPMGP00000001057.1"/>
    </source>
</evidence>
<evidence type="ECO:0000256" key="2">
    <source>
        <dbReference type="ARBA" id="ARBA00005364"/>
    </source>
</evidence>
<name>A0A3B3Z8Y6_9GOBI</name>
<dbReference type="PANTHER" id="PTHR10846:SF72">
    <property type="entry name" value="SODIUM_POTASSIUM_CALCIUM EXCHANGER NCKX30C"/>
    <property type="match status" value="1"/>
</dbReference>
<dbReference type="Ensembl" id="ENSPMGT00000001117.1">
    <property type="protein sequence ID" value="ENSPMGP00000001057.1"/>
    <property type="gene ID" value="ENSPMGG00000000964.1"/>
</dbReference>
<organism evidence="11 12">
    <name type="scientific">Periophthalmus magnuspinnatus</name>
    <dbReference type="NCBI Taxonomy" id="409849"/>
    <lineage>
        <taxon>Eukaryota</taxon>
        <taxon>Metazoa</taxon>
        <taxon>Chordata</taxon>
        <taxon>Craniata</taxon>
        <taxon>Vertebrata</taxon>
        <taxon>Euteleostomi</taxon>
        <taxon>Actinopterygii</taxon>
        <taxon>Neopterygii</taxon>
        <taxon>Teleostei</taxon>
        <taxon>Neoteleostei</taxon>
        <taxon>Acanthomorphata</taxon>
        <taxon>Gobiaria</taxon>
        <taxon>Gobiiformes</taxon>
        <taxon>Gobioidei</taxon>
        <taxon>Gobiidae</taxon>
        <taxon>Oxudercinae</taxon>
        <taxon>Periophthalmus</taxon>
    </lineage>
</organism>
<keyword evidence="12" id="KW-1185">Reference proteome</keyword>
<dbReference type="STRING" id="409849.ENSPMGP00000001057"/>